<proteinExistence type="predicted"/>
<gene>
    <name evidence="2" type="ORF">DYB38_013966</name>
</gene>
<sequence>HYASWTKQSKQRICQQHGLEALSETYPSQREDGGIAGHSDHGRWTVKLPGKQLFYVVDDNYELIVSKYALMSIGLDMDRLLEQAAVRQIHEDGDDIGDPGADEDIAFVDAAAKGVWRTKFRGTDLPANVKAVEIRLKADACPNRCKPRKVNPLTGMFVEAFGKQLEQDQVIYANSSSSHCSPVNPVMKPEGKKLVKTSDKCCSTFVLRSTTEAAFDPREAVFLVFRRAFRVCTYPTQLKSLGSASKVDEFVNLDSQRTPELGKTSGTKRQRRKTEHRKYVPALGKWTKTKQPKHVYKPPPPKLRPLDDTDFVWSDLNAIR</sequence>
<protein>
    <submittedName>
        <fullName evidence="2">Uncharacterized protein</fullName>
    </submittedName>
</protein>
<comment type="caution">
    <text evidence="2">The sequence shown here is derived from an EMBL/GenBank/DDBJ whole genome shotgun (WGS) entry which is preliminary data.</text>
</comment>
<dbReference type="Gene3D" id="3.10.10.10">
    <property type="entry name" value="HIV Type 1 Reverse Transcriptase, subunit A, domain 1"/>
    <property type="match status" value="1"/>
</dbReference>
<name>A0A397DCH2_APHAT</name>
<dbReference type="VEuPathDB" id="FungiDB:H257_17624"/>
<feature type="non-terminal residue" evidence="2">
    <location>
        <position position="1"/>
    </location>
</feature>
<evidence type="ECO:0000313" key="3">
    <source>
        <dbReference type="Proteomes" id="UP000265716"/>
    </source>
</evidence>
<evidence type="ECO:0000313" key="2">
    <source>
        <dbReference type="EMBL" id="RHY60060.1"/>
    </source>
</evidence>
<dbReference type="AlphaFoldDB" id="A0A397DCH2"/>
<reference evidence="2 3" key="1">
    <citation type="submission" date="2018-08" db="EMBL/GenBank/DDBJ databases">
        <title>Aphanomyces genome sequencing and annotation.</title>
        <authorList>
            <person name="Minardi D."/>
            <person name="Oidtmann B."/>
            <person name="Van Der Giezen M."/>
            <person name="Studholme D.J."/>
        </authorList>
    </citation>
    <scope>NUCLEOTIDE SEQUENCE [LARGE SCALE GENOMIC DNA]</scope>
    <source>
        <strain evidence="2 3">SA</strain>
    </source>
</reference>
<accession>A0A397DCH2</accession>
<organism evidence="2 3">
    <name type="scientific">Aphanomyces astaci</name>
    <name type="common">Crayfish plague agent</name>
    <dbReference type="NCBI Taxonomy" id="112090"/>
    <lineage>
        <taxon>Eukaryota</taxon>
        <taxon>Sar</taxon>
        <taxon>Stramenopiles</taxon>
        <taxon>Oomycota</taxon>
        <taxon>Saprolegniomycetes</taxon>
        <taxon>Saprolegniales</taxon>
        <taxon>Verrucalvaceae</taxon>
        <taxon>Aphanomyces</taxon>
    </lineage>
</organism>
<feature type="region of interest" description="Disordered" evidence="1">
    <location>
        <begin position="257"/>
        <end position="284"/>
    </location>
</feature>
<dbReference type="Proteomes" id="UP000265716">
    <property type="component" value="Unassembled WGS sequence"/>
</dbReference>
<feature type="compositionally biased region" description="Basic residues" evidence="1">
    <location>
        <begin position="266"/>
        <end position="276"/>
    </location>
</feature>
<dbReference type="EMBL" id="QUTC01005131">
    <property type="protein sequence ID" value="RHY60060.1"/>
    <property type="molecule type" value="Genomic_DNA"/>
</dbReference>
<evidence type="ECO:0000256" key="1">
    <source>
        <dbReference type="SAM" id="MobiDB-lite"/>
    </source>
</evidence>